<dbReference type="Proteomes" id="UP000507470">
    <property type="component" value="Unassembled WGS sequence"/>
</dbReference>
<proteinExistence type="predicted"/>
<sequence length="224" mass="25171">MIYNALDKQQTSQDTLSSKKARLRINEKVVHVYYGKATEELIRDIKDESASSATPVRIIVKGIDSVEEKADLLNSLADQLNDGSASIRFKHAREGSLILHVTILNRVLQHQKTLNFELTNFLERVFRIGNIVERNAVAEVNIILTVEEDGFEFDDLEITEEVYSSPDGKHSLLLDLEVSNDMLRTDDIFQESIGGFLENILTKTNGKQLFPEKEVTAIVLPGGN</sequence>
<keyword evidence="2" id="KW-1185">Reference proteome</keyword>
<dbReference type="EMBL" id="CACVKT020006168">
    <property type="protein sequence ID" value="CAC5400128.1"/>
    <property type="molecule type" value="Genomic_DNA"/>
</dbReference>
<protein>
    <submittedName>
        <fullName evidence="1">Uncharacterized protein</fullName>
    </submittedName>
</protein>
<evidence type="ECO:0000313" key="1">
    <source>
        <dbReference type="EMBL" id="CAC5400128.1"/>
    </source>
</evidence>
<gene>
    <name evidence="1" type="ORF">MCOR_34342</name>
</gene>
<organism evidence="1 2">
    <name type="scientific">Mytilus coruscus</name>
    <name type="common">Sea mussel</name>
    <dbReference type="NCBI Taxonomy" id="42192"/>
    <lineage>
        <taxon>Eukaryota</taxon>
        <taxon>Metazoa</taxon>
        <taxon>Spiralia</taxon>
        <taxon>Lophotrochozoa</taxon>
        <taxon>Mollusca</taxon>
        <taxon>Bivalvia</taxon>
        <taxon>Autobranchia</taxon>
        <taxon>Pteriomorphia</taxon>
        <taxon>Mytilida</taxon>
        <taxon>Mytiloidea</taxon>
        <taxon>Mytilidae</taxon>
        <taxon>Mytilinae</taxon>
        <taxon>Mytilus</taxon>
    </lineage>
</organism>
<dbReference type="AlphaFoldDB" id="A0A6J8CU72"/>
<evidence type="ECO:0000313" key="2">
    <source>
        <dbReference type="Proteomes" id="UP000507470"/>
    </source>
</evidence>
<accession>A0A6J8CU72</accession>
<reference evidence="1 2" key="1">
    <citation type="submission" date="2020-06" db="EMBL/GenBank/DDBJ databases">
        <authorList>
            <person name="Li R."/>
            <person name="Bekaert M."/>
        </authorList>
    </citation>
    <scope>NUCLEOTIDE SEQUENCE [LARGE SCALE GENOMIC DNA]</scope>
    <source>
        <strain evidence="2">wild</strain>
    </source>
</reference>
<name>A0A6J8CU72_MYTCO</name>